<dbReference type="AlphaFoldDB" id="A0A6L2JUP1"/>
<evidence type="ECO:0000256" key="1">
    <source>
        <dbReference type="SAM" id="SignalP"/>
    </source>
</evidence>
<proteinExistence type="predicted"/>
<feature type="chain" id="PRO_5026886253" evidence="1">
    <location>
        <begin position="23"/>
        <end position="211"/>
    </location>
</feature>
<organism evidence="2">
    <name type="scientific">Tanacetum cinerariifolium</name>
    <name type="common">Dalmatian daisy</name>
    <name type="synonym">Chrysanthemum cinerariifolium</name>
    <dbReference type="NCBI Taxonomy" id="118510"/>
    <lineage>
        <taxon>Eukaryota</taxon>
        <taxon>Viridiplantae</taxon>
        <taxon>Streptophyta</taxon>
        <taxon>Embryophyta</taxon>
        <taxon>Tracheophyta</taxon>
        <taxon>Spermatophyta</taxon>
        <taxon>Magnoliopsida</taxon>
        <taxon>eudicotyledons</taxon>
        <taxon>Gunneridae</taxon>
        <taxon>Pentapetalae</taxon>
        <taxon>asterids</taxon>
        <taxon>campanulids</taxon>
        <taxon>Asterales</taxon>
        <taxon>Asteraceae</taxon>
        <taxon>Asteroideae</taxon>
        <taxon>Anthemideae</taxon>
        <taxon>Anthemidinae</taxon>
        <taxon>Tanacetum</taxon>
    </lineage>
</organism>
<feature type="signal peptide" evidence="1">
    <location>
        <begin position="1"/>
        <end position="22"/>
    </location>
</feature>
<comment type="caution">
    <text evidence="2">The sequence shown here is derived from an EMBL/GenBank/DDBJ whole genome shotgun (WGS) entry which is preliminary data.</text>
</comment>
<dbReference type="EMBL" id="BKCJ010001159">
    <property type="protein sequence ID" value="GEU39324.1"/>
    <property type="molecule type" value="Genomic_DNA"/>
</dbReference>
<keyword evidence="1" id="KW-0732">Signal</keyword>
<name>A0A6L2JUP1_TANCI</name>
<sequence>MASIRAIILSVSELLLPSSAKATVFLRDDLENTTSCGIENFLGYLAETMIEDYDNIALGQIVTMAVFEHLLHTKLSIAMFLLLCFGPTIKMVSLDKGQVVTFNGKFVCGFWNSKCETGSQSDNMVGNPHRICTSYGKSIIDTSHIASNLIGDLTRKIQSKTSSRGGPHKSGEPLIYLGLLHKKFYNSLGSAPNRCSVVWARLGVVYRSLEE</sequence>
<accession>A0A6L2JUP1</accession>
<gene>
    <name evidence="2" type="ORF">Tci_011302</name>
</gene>
<reference evidence="2" key="1">
    <citation type="journal article" date="2019" name="Sci. Rep.">
        <title>Draft genome of Tanacetum cinerariifolium, the natural source of mosquito coil.</title>
        <authorList>
            <person name="Yamashiro T."/>
            <person name="Shiraishi A."/>
            <person name="Satake H."/>
            <person name="Nakayama K."/>
        </authorList>
    </citation>
    <scope>NUCLEOTIDE SEQUENCE</scope>
</reference>
<protein>
    <submittedName>
        <fullName evidence="2">Uncharacterized protein</fullName>
    </submittedName>
</protein>
<evidence type="ECO:0000313" key="2">
    <source>
        <dbReference type="EMBL" id="GEU39324.1"/>
    </source>
</evidence>